<dbReference type="InterPro" id="IPR027417">
    <property type="entry name" value="P-loop_NTPase"/>
</dbReference>
<evidence type="ECO:0000259" key="1">
    <source>
        <dbReference type="Pfam" id="PF09820"/>
    </source>
</evidence>
<reference evidence="2 3" key="1">
    <citation type="submission" date="2019-10" db="EMBL/GenBank/DDBJ databases">
        <title>Genome diversity of Sutterella seckii.</title>
        <authorList>
            <person name="Chaplin A.V."/>
            <person name="Sokolova S.R."/>
            <person name="Mosin K.A."/>
            <person name="Ivanova E.L."/>
            <person name="Kochetkova T.O."/>
            <person name="Goltsov A.Y."/>
            <person name="Trofimov D.Y."/>
            <person name="Efimov B.A."/>
        </authorList>
    </citation>
    <scope>NUCLEOTIDE SEQUENCE [LARGE SCALE GENOMIC DNA]</scope>
    <source>
        <strain evidence="2 3">ASD393</strain>
    </source>
</reference>
<dbReference type="EMBL" id="WEHX01000022">
    <property type="protein sequence ID" value="KAB7661247.1"/>
    <property type="molecule type" value="Genomic_DNA"/>
</dbReference>
<dbReference type="SUPFAM" id="SSF52540">
    <property type="entry name" value="P-loop containing nucleoside triphosphate hydrolases"/>
    <property type="match status" value="1"/>
</dbReference>
<dbReference type="Pfam" id="PF08011">
    <property type="entry name" value="PDDEXK_9"/>
    <property type="match status" value="1"/>
</dbReference>
<gene>
    <name evidence="2" type="ORF">GBM95_05105</name>
</gene>
<sequence length="533" mass="60705">MTENVPAANPLSTGIADFVGLLRKGMIYVDKTDLIVDLVNRDQYVFLSRPRRFGKSLLISTLKTLFTEGASACQGLKAEKLWTRPKRKVLHLDFSDMVFQNHEEFLQAFDELLTMAIVEAGFEEPNVPAGNPLLKWRMFLSRLEPVSLVLLVDEYDSPLSAALNEPELFESVRSTISGFFIANKKQSGKFDFTFITGIMKFPQASIFSAFNNIVDISLDEHFGTLLGYTEAEIRSYFSPYLEKAALYFGLTVDQLIREMAEHYDGYCFEATATKHVFSPWSVQNFLRRYPEEQFGRYWVKSGGSPRLLINFLKENGELRFEAFDKPQYAKRSELESCAHILELDPKLLLTNVGYLTIKGKENGLLVLGYPNQEVRESFAEILSTAYWPQDLMRSQIARRFVHGLEAGNPDHVLESLNELIHRLSYQGMQHPNEELIRQIVQVFCEGAGLDASIERVSPSGRSDLELETRKTDAVLEFKMAQTEKEAPRRLEMALAQIEACRYGFKRPGRPLLRLGLVFAKDTKRFAAIGRLPD</sequence>
<dbReference type="Proteomes" id="UP000430564">
    <property type="component" value="Unassembled WGS sequence"/>
</dbReference>
<proteinExistence type="predicted"/>
<dbReference type="RefSeq" id="WP_152158103.1">
    <property type="nucleotide sequence ID" value="NZ_WEHX01000022.1"/>
</dbReference>
<dbReference type="InterPro" id="IPR018631">
    <property type="entry name" value="AAA-ATPase-like_dom"/>
</dbReference>
<feature type="domain" description="AAA-ATPase-like" evidence="1">
    <location>
        <begin position="13"/>
        <end position="207"/>
    </location>
</feature>
<accession>A0A6I1ELA2</accession>
<dbReference type="OrthoDB" id="9146397at2"/>
<dbReference type="PANTHER" id="PTHR34825">
    <property type="entry name" value="CONSERVED PROTEIN, WITH A WEAK D-GALACTARATE DEHYDRATASE/ALTRONATE HYDROLASE DOMAIN"/>
    <property type="match status" value="1"/>
</dbReference>
<evidence type="ECO:0000313" key="2">
    <source>
        <dbReference type="EMBL" id="KAB7661247.1"/>
    </source>
</evidence>
<protein>
    <submittedName>
        <fullName evidence="2">AAA family ATPase</fullName>
    </submittedName>
</protein>
<comment type="caution">
    <text evidence="2">The sequence shown here is derived from an EMBL/GenBank/DDBJ whole genome shotgun (WGS) entry which is preliminary data.</text>
</comment>
<dbReference type="PANTHER" id="PTHR34825:SF1">
    <property type="entry name" value="AAA-ATPASE-LIKE DOMAIN-CONTAINING PROTEIN"/>
    <property type="match status" value="1"/>
</dbReference>
<evidence type="ECO:0000313" key="3">
    <source>
        <dbReference type="Proteomes" id="UP000430564"/>
    </source>
</evidence>
<dbReference type="InterPro" id="IPR012547">
    <property type="entry name" value="PDDEXK_9"/>
</dbReference>
<organism evidence="2 3">
    <name type="scientific">Sutterella seckii</name>
    <dbReference type="NCBI Taxonomy" id="1944635"/>
    <lineage>
        <taxon>Bacteria</taxon>
        <taxon>Pseudomonadati</taxon>
        <taxon>Pseudomonadota</taxon>
        <taxon>Betaproteobacteria</taxon>
        <taxon>Burkholderiales</taxon>
        <taxon>Sutterellaceae</taxon>
        <taxon>Sutterella</taxon>
    </lineage>
</organism>
<name>A0A6I1ELA2_9BURK</name>
<dbReference type="Pfam" id="PF09820">
    <property type="entry name" value="AAA-ATPase_like"/>
    <property type="match status" value="1"/>
</dbReference>
<dbReference type="AlphaFoldDB" id="A0A6I1ELA2"/>